<keyword evidence="3" id="KW-1185">Reference proteome</keyword>
<evidence type="ECO:0000256" key="1">
    <source>
        <dbReference type="SAM" id="Phobius"/>
    </source>
</evidence>
<dbReference type="STRING" id="6182.A0A4Z2CUW9"/>
<protein>
    <submittedName>
        <fullName evidence="2">Coiled-coil domain-containing protein isoform 1</fullName>
    </submittedName>
</protein>
<feature type="transmembrane region" description="Helical" evidence="1">
    <location>
        <begin position="36"/>
        <end position="55"/>
    </location>
</feature>
<proteinExistence type="predicted"/>
<dbReference type="OrthoDB" id="5854099at2759"/>
<reference evidence="2 3" key="1">
    <citation type="submission" date="2019-03" db="EMBL/GenBank/DDBJ databases">
        <title>An improved genome assembly of the fluke Schistosoma japonicum.</title>
        <authorList>
            <person name="Hu W."/>
            <person name="Luo F."/>
            <person name="Yin M."/>
            <person name="Mo X."/>
            <person name="Sun C."/>
            <person name="Wu Q."/>
            <person name="Zhu B."/>
            <person name="Xiang M."/>
            <person name="Wang J."/>
            <person name="Wang Y."/>
            <person name="Zhang T."/>
            <person name="Xu B."/>
            <person name="Zheng H."/>
            <person name="Feng Z."/>
        </authorList>
    </citation>
    <scope>NUCLEOTIDE SEQUENCE [LARGE SCALE GENOMIC DNA]</scope>
    <source>
        <strain evidence="2">HuSjv2</strain>
        <tissue evidence="2">Worms</tissue>
    </source>
</reference>
<comment type="caution">
    <text evidence="2">The sequence shown here is derived from an EMBL/GenBank/DDBJ whole genome shotgun (WGS) entry which is preliminary data.</text>
</comment>
<dbReference type="InterPro" id="IPR026321">
    <property type="entry name" value="CC134"/>
</dbReference>
<dbReference type="PANTHER" id="PTHR14735">
    <property type="entry name" value="COILED-COIL DOMAIN-CONTAINING PROTEIN 134"/>
    <property type="match status" value="1"/>
</dbReference>
<dbReference type="Proteomes" id="UP000311919">
    <property type="component" value="Unassembled WGS sequence"/>
</dbReference>
<sequence length="241" mass="28795">MIFRKCGNFRNCFTDLRIKIFNIFIIFLYRQMNLHYFNFALIFLANFSMLVFGAFRNEHYNQASFRTKREIHLSELTRIFNEVPSVRHDDIALKLFENIFNILQQSRNSIHEVDIHSEIKNDAIGQAFALTFENTAVLCDLILRFPDVYHSHFDRMNNITTLLKWSFELLRQSQLMSTNDENILYLTEQELNFIPKDPNYVNEYNSHQKTFKERLASERKAKKLTGKRVKKPRLTPIRSEL</sequence>
<dbReference type="AlphaFoldDB" id="A0A4Z2CUW9"/>
<organism evidence="2 3">
    <name type="scientific">Schistosoma japonicum</name>
    <name type="common">Blood fluke</name>
    <dbReference type="NCBI Taxonomy" id="6182"/>
    <lineage>
        <taxon>Eukaryota</taxon>
        <taxon>Metazoa</taxon>
        <taxon>Spiralia</taxon>
        <taxon>Lophotrochozoa</taxon>
        <taxon>Platyhelminthes</taxon>
        <taxon>Trematoda</taxon>
        <taxon>Digenea</taxon>
        <taxon>Strigeidida</taxon>
        <taxon>Schistosomatoidea</taxon>
        <taxon>Schistosomatidae</taxon>
        <taxon>Schistosoma</taxon>
    </lineage>
</organism>
<keyword evidence="1" id="KW-0812">Transmembrane</keyword>
<dbReference type="EMBL" id="SKCS01000418">
    <property type="protein sequence ID" value="TNN07954.1"/>
    <property type="molecule type" value="Genomic_DNA"/>
</dbReference>
<keyword evidence="1" id="KW-0472">Membrane</keyword>
<evidence type="ECO:0000313" key="2">
    <source>
        <dbReference type="EMBL" id="TNN07954.1"/>
    </source>
</evidence>
<dbReference type="PANTHER" id="PTHR14735:SF1">
    <property type="entry name" value="COILED-COIL DOMAIN-CONTAINING PROTEIN 134"/>
    <property type="match status" value="1"/>
</dbReference>
<evidence type="ECO:0000313" key="3">
    <source>
        <dbReference type="Proteomes" id="UP000311919"/>
    </source>
</evidence>
<dbReference type="Pfam" id="PF15002">
    <property type="entry name" value="ERK-JNK_inhib"/>
    <property type="match status" value="1"/>
</dbReference>
<name>A0A4Z2CUW9_SCHJA</name>
<gene>
    <name evidence="2" type="ORF">EWB00_007394</name>
</gene>
<keyword evidence="1" id="KW-1133">Transmembrane helix</keyword>
<accession>A0A4Z2CUW9</accession>